<feature type="signal peptide" evidence="3">
    <location>
        <begin position="1"/>
        <end position="20"/>
    </location>
</feature>
<evidence type="ECO:0000256" key="1">
    <source>
        <dbReference type="ARBA" id="ARBA00006484"/>
    </source>
</evidence>
<dbReference type="Proteomes" id="UP000756921">
    <property type="component" value="Unassembled WGS sequence"/>
</dbReference>
<name>A0A9P6GJH6_9PLEO</name>
<comment type="caution">
    <text evidence="5">The sequence shown here is derived from an EMBL/GenBank/DDBJ whole genome shotgun (WGS) entry which is preliminary data.</text>
</comment>
<keyword evidence="3" id="KW-0732">Signal</keyword>
<dbReference type="InterPro" id="IPR057326">
    <property type="entry name" value="KR_dom"/>
</dbReference>
<reference evidence="5" key="1">
    <citation type="journal article" date="2020" name="Mol. Plant Microbe Interact.">
        <title>Genome Sequence of the Biocontrol Agent Coniothyrium minitans strain Conio (IMI 134523).</title>
        <authorList>
            <person name="Patel D."/>
            <person name="Shittu T.A."/>
            <person name="Baroncelli R."/>
            <person name="Muthumeenakshi S."/>
            <person name="Osborne T.H."/>
            <person name="Janganan T.K."/>
            <person name="Sreenivasaprasad S."/>
        </authorList>
    </citation>
    <scope>NUCLEOTIDE SEQUENCE</scope>
    <source>
        <strain evidence="5">Conio</strain>
    </source>
</reference>
<dbReference type="Pfam" id="PF00106">
    <property type="entry name" value="adh_short"/>
    <property type="match status" value="1"/>
</dbReference>
<comment type="similarity">
    <text evidence="1">Belongs to the short-chain dehydrogenases/reductases (SDR) family.</text>
</comment>
<evidence type="ECO:0000256" key="3">
    <source>
        <dbReference type="SAM" id="SignalP"/>
    </source>
</evidence>
<feature type="chain" id="PRO_5040353537" description="Ketoreductase domain-containing protein" evidence="3">
    <location>
        <begin position="21"/>
        <end position="354"/>
    </location>
</feature>
<dbReference type="InterPro" id="IPR036291">
    <property type="entry name" value="NAD(P)-bd_dom_sf"/>
</dbReference>
<dbReference type="GO" id="GO:0016491">
    <property type="term" value="F:oxidoreductase activity"/>
    <property type="evidence" value="ECO:0007669"/>
    <property type="project" value="UniProtKB-KW"/>
</dbReference>
<dbReference type="EMBL" id="WJXW01000004">
    <property type="protein sequence ID" value="KAF9736548.1"/>
    <property type="molecule type" value="Genomic_DNA"/>
</dbReference>
<dbReference type="PRINTS" id="PR00081">
    <property type="entry name" value="GDHRDH"/>
</dbReference>
<organism evidence="5 6">
    <name type="scientific">Paraphaeosphaeria minitans</name>
    <dbReference type="NCBI Taxonomy" id="565426"/>
    <lineage>
        <taxon>Eukaryota</taxon>
        <taxon>Fungi</taxon>
        <taxon>Dikarya</taxon>
        <taxon>Ascomycota</taxon>
        <taxon>Pezizomycotina</taxon>
        <taxon>Dothideomycetes</taxon>
        <taxon>Pleosporomycetidae</taxon>
        <taxon>Pleosporales</taxon>
        <taxon>Massarineae</taxon>
        <taxon>Didymosphaeriaceae</taxon>
        <taxon>Paraphaeosphaeria</taxon>
    </lineage>
</organism>
<evidence type="ECO:0000259" key="4">
    <source>
        <dbReference type="SMART" id="SM00822"/>
    </source>
</evidence>
<evidence type="ECO:0000313" key="6">
    <source>
        <dbReference type="Proteomes" id="UP000756921"/>
    </source>
</evidence>
<keyword evidence="6" id="KW-1185">Reference proteome</keyword>
<dbReference type="OrthoDB" id="542013at2759"/>
<dbReference type="PANTHER" id="PTHR24320">
    <property type="entry name" value="RETINOL DEHYDROGENASE"/>
    <property type="match status" value="1"/>
</dbReference>
<protein>
    <recommendedName>
        <fullName evidence="4">Ketoreductase domain-containing protein</fullName>
    </recommendedName>
</protein>
<keyword evidence="2" id="KW-0560">Oxidoreductase</keyword>
<evidence type="ECO:0000313" key="5">
    <source>
        <dbReference type="EMBL" id="KAF9736548.1"/>
    </source>
</evidence>
<dbReference type="SMART" id="SM00822">
    <property type="entry name" value="PKS_KR"/>
    <property type="match status" value="1"/>
</dbReference>
<dbReference type="Gene3D" id="3.40.50.720">
    <property type="entry name" value="NAD(P)-binding Rossmann-like Domain"/>
    <property type="match status" value="1"/>
</dbReference>
<proteinExistence type="inferred from homology"/>
<dbReference type="AlphaFoldDB" id="A0A9P6GJH6"/>
<sequence>MAPPTTLFSFYTSLIRSLLALIFARLYKPQELRPRNLSGQTAIVTGANSGIGLSIAVALAKQGANVCLACRNADRGAAAVDRVVSSCGDKTQGHVTCRILDVGDLSSVRAFCGDWDGEIDMLVHNAGIAEAGVGAATKSKDGLDVVYATNFLGSYLTTHLLEAKLAPTARVVFTSSSGAYAGASHFLRESDDTAPSKDHPPGILARTTAGIKDALGIPENTADAYALSKAQQVLFASLLQARFSASPLPGRTAHAFMPGFATTAIFGKLDVSWRTWISNPLFAVLKATERWIAVDSDEGAKTGVWLASWGDELEGGGFWEWMEQRTSFVGLMGEGRKKREWGVWERDAGIVWEK</sequence>
<accession>A0A9P6GJH6</accession>
<dbReference type="SUPFAM" id="SSF51735">
    <property type="entry name" value="NAD(P)-binding Rossmann-fold domains"/>
    <property type="match status" value="1"/>
</dbReference>
<evidence type="ECO:0000256" key="2">
    <source>
        <dbReference type="ARBA" id="ARBA00023002"/>
    </source>
</evidence>
<dbReference type="PANTHER" id="PTHR24320:SF152">
    <property type="entry name" value="SHORT-CHAIN DEHYDROGENASE_REDUCTASE FAMILY PROTEIN"/>
    <property type="match status" value="1"/>
</dbReference>
<feature type="domain" description="Ketoreductase" evidence="4">
    <location>
        <begin position="40"/>
        <end position="206"/>
    </location>
</feature>
<dbReference type="InterPro" id="IPR002347">
    <property type="entry name" value="SDR_fam"/>
</dbReference>
<gene>
    <name evidence="5" type="ORF">PMIN01_04327</name>
</gene>